<keyword evidence="5 9" id="KW-0812">Transmembrane</keyword>
<evidence type="ECO:0000256" key="6">
    <source>
        <dbReference type="ARBA" id="ARBA00022970"/>
    </source>
</evidence>
<dbReference type="InterPro" id="IPR004685">
    <property type="entry name" value="Brnchd-chn_aa_trnsp_Livcs"/>
</dbReference>
<keyword evidence="7 9" id="KW-1133">Transmembrane helix</keyword>
<evidence type="ECO:0000256" key="7">
    <source>
        <dbReference type="ARBA" id="ARBA00022989"/>
    </source>
</evidence>
<dbReference type="PANTHER" id="PTHR30588:SF0">
    <property type="entry name" value="BRANCHED-CHAIN AMINO ACID PERMEASE BRNQ"/>
    <property type="match status" value="1"/>
</dbReference>
<comment type="caution">
    <text evidence="10">The sequence shown here is derived from an EMBL/GenBank/DDBJ whole genome shotgun (WGS) entry which is preliminary data.</text>
</comment>
<dbReference type="EMBL" id="JAFBEB010000009">
    <property type="protein sequence ID" value="MBM7591134.1"/>
    <property type="molecule type" value="Genomic_DNA"/>
</dbReference>
<dbReference type="NCBIfam" id="TIGR00796">
    <property type="entry name" value="livcs"/>
    <property type="match status" value="1"/>
</dbReference>
<name>A0A938Y2E1_9BACL</name>
<feature type="transmembrane region" description="Helical" evidence="9">
    <location>
        <begin position="195"/>
        <end position="213"/>
    </location>
</feature>
<evidence type="ECO:0000256" key="5">
    <source>
        <dbReference type="ARBA" id="ARBA00022692"/>
    </source>
</evidence>
<protein>
    <recommendedName>
        <fullName evidence="9">Branched-chain amino acid transport system carrier protein</fullName>
    </recommendedName>
</protein>
<dbReference type="GO" id="GO:0005886">
    <property type="term" value="C:plasma membrane"/>
    <property type="evidence" value="ECO:0007669"/>
    <property type="project" value="UniProtKB-SubCell"/>
</dbReference>
<evidence type="ECO:0000256" key="8">
    <source>
        <dbReference type="ARBA" id="ARBA00023136"/>
    </source>
</evidence>
<feature type="transmembrane region" description="Helical" evidence="9">
    <location>
        <begin position="234"/>
        <end position="256"/>
    </location>
</feature>
<dbReference type="GO" id="GO:0015188">
    <property type="term" value="F:L-isoleucine transmembrane transporter activity"/>
    <property type="evidence" value="ECO:0007669"/>
    <property type="project" value="TreeGrafter"/>
</dbReference>
<feature type="transmembrane region" description="Helical" evidence="9">
    <location>
        <begin position="120"/>
        <end position="141"/>
    </location>
</feature>
<keyword evidence="3 9" id="KW-0813">Transport</keyword>
<organism evidence="10 11">
    <name type="scientific">Brevibacillus fulvus</name>
    <dbReference type="NCBI Taxonomy" id="1125967"/>
    <lineage>
        <taxon>Bacteria</taxon>
        <taxon>Bacillati</taxon>
        <taxon>Bacillota</taxon>
        <taxon>Bacilli</taxon>
        <taxon>Bacillales</taxon>
        <taxon>Paenibacillaceae</taxon>
        <taxon>Brevibacillus</taxon>
    </lineage>
</organism>
<feature type="transmembrane region" description="Helical" evidence="9">
    <location>
        <begin position="321"/>
        <end position="341"/>
    </location>
</feature>
<evidence type="ECO:0000256" key="2">
    <source>
        <dbReference type="ARBA" id="ARBA00008540"/>
    </source>
</evidence>
<comment type="subcellular location">
    <subcellularLocation>
        <location evidence="1 9">Cell membrane</location>
        <topology evidence="1 9">Multi-pass membrane protein</topology>
    </subcellularLocation>
</comment>
<comment type="similarity">
    <text evidence="2 9">Belongs to the branched chain amino acid transporter family.</text>
</comment>
<keyword evidence="11" id="KW-1185">Reference proteome</keyword>
<feature type="transmembrane region" description="Helical" evidence="9">
    <location>
        <begin position="411"/>
        <end position="432"/>
    </location>
</feature>
<dbReference type="PANTHER" id="PTHR30588">
    <property type="entry name" value="BRANCHED-CHAIN AMINO ACID TRANSPORT SYSTEM 2 CARRIER PROTEIN"/>
    <property type="match status" value="1"/>
</dbReference>
<keyword evidence="4" id="KW-1003">Cell membrane</keyword>
<feature type="transmembrane region" description="Helical" evidence="9">
    <location>
        <begin position="276"/>
        <end position="309"/>
    </location>
</feature>
<dbReference type="Proteomes" id="UP000717624">
    <property type="component" value="Unassembled WGS sequence"/>
</dbReference>
<feature type="transmembrane region" description="Helical" evidence="9">
    <location>
        <begin position="78"/>
        <end position="100"/>
    </location>
</feature>
<keyword evidence="8 9" id="KW-0472">Membrane</keyword>
<feature type="transmembrane region" description="Helical" evidence="9">
    <location>
        <begin position="347"/>
        <end position="367"/>
    </location>
</feature>
<evidence type="ECO:0000313" key="10">
    <source>
        <dbReference type="EMBL" id="MBM7591134.1"/>
    </source>
</evidence>
<feature type="transmembrane region" description="Helical" evidence="9">
    <location>
        <begin position="45"/>
        <end position="66"/>
    </location>
</feature>
<accession>A0A938Y2E1</accession>
<dbReference type="GO" id="GO:0015818">
    <property type="term" value="P:isoleucine transport"/>
    <property type="evidence" value="ECO:0007669"/>
    <property type="project" value="TreeGrafter"/>
</dbReference>
<dbReference type="AlphaFoldDB" id="A0A938Y2E1"/>
<evidence type="ECO:0000313" key="11">
    <source>
        <dbReference type="Proteomes" id="UP000717624"/>
    </source>
</evidence>
<evidence type="ECO:0000256" key="9">
    <source>
        <dbReference type="RuleBase" id="RU362122"/>
    </source>
</evidence>
<feature type="transmembrane region" description="Helical" evidence="9">
    <location>
        <begin position="12"/>
        <end position="33"/>
    </location>
</feature>
<feature type="transmembrane region" description="Helical" evidence="9">
    <location>
        <begin position="153"/>
        <end position="175"/>
    </location>
</feature>
<dbReference type="Pfam" id="PF05525">
    <property type="entry name" value="Branch_AA_trans"/>
    <property type="match status" value="1"/>
</dbReference>
<comment type="function">
    <text evidence="9">Component of the transport system for branched-chain amino acids.</text>
</comment>
<keyword evidence="6 9" id="KW-0029">Amino-acid transport</keyword>
<dbReference type="GO" id="GO:0005304">
    <property type="term" value="F:L-valine transmembrane transporter activity"/>
    <property type="evidence" value="ECO:0007669"/>
    <property type="project" value="TreeGrafter"/>
</dbReference>
<dbReference type="GO" id="GO:0015820">
    <property type="term" value="P:L-leucine transport"/>
    <property type="evidence" value="ECO:0007669"/>
    <property type="project" value="TreeGrafter"/>
</dbReference>
<reference evidence="10" key="1">
    <citation type="submission" date="2021-01" db="EMBL/GenBank/DDBJ databases">
        <title>Genomic Encyclopedia of Type Strains, Phase IV (KMG-IV): sequencing the most valuable type-strain genomes for metagenomic binning, comparative biology and taxonomic classification.</title>
        <authorList>
            <person name="Goeker M."/>
        </authorList>
    </citation>
    <scope>NUCLEOTIDE SEQUENCE</scope>
    <source>
        <strain evidence="10">DSM 25523</strain>
    </source>
</reference>
<dbReference type="GO" id="GO:0015190">
    <property type="term" value="F:L-leucine transmembrane transporter activity"/>
    <property type="evidence" value="ECO:0007669"/>
    <property type="project" value="TreeGrafter"/>
</dbReference>
<evidence type="ECO:0000256" key="4">
    <source>
        <dbReference type="ARBA" id="ARBA00022475"/>
    </source>
</evidence>
<sequence>METKLSFKSIVIIGFMLFALFFGAGNLIFPAMLGQSAGLNLWSANFGFLITGVGLPLLGVLAFGFSGKEDLLSLASRVHPVFGVVFTSVLYLTIGPLFAIPRTGSVSFEIGIKPFLPEGAGFVPLLVFTIVYFGVTCLFSLNPSKIVDIVGKILTPLLLLFVGILAVVGVVNPIGKLQPPTEKYTAHAFFHGFQEGYLTMDALAAFVFGIIVINTIQAKGATAKKQMMSVCLKAAVIASSILAIIYSVLSYIGATSVEQFGHLDNGGAVLSQVSHFYFGMFGSILMGLIVILACLTTSVGLITACAAYFHKLIPSVSYKTFAIGLSVFSTIIANAGLAQLISFSVPVLTIIYPVAIVLMFLTFFHSWFKGKASVYQGSLLLTFLISLIDGLKETGLNVAFLDDFLRQYLPLYNIGLGWIIPALIGCAIGLAIKMPVKGQNNQDYYPAETLK</sequence>
<dbReference type="RefSeq" id="WP_204518869.1">
    <property type="nucleotide sequence ID" value="NZ_BAABIN010000014.1"/>
</dbReference>
<evidence type="ECO:0000256" key="1">
    <source>
        <dbReference type="ARBA" id="ARBA00004651"/>
    </source>
</evidence>
<feature type="transmembrane region" description="Helical" evidence="9">
    <location>
        <begin position="374"/>
        <end position="391"/>
    </location>
</feature>
<evidence type="ECO:0000256" key="3">
    <source>
        <dbReference type="ARBA" id="ARBA00022448"/>
    </source>
</evidence>
<gene>
    <name evidence="10" type="ORF">JOD01_002760</name>
</gene>
<proteinExistence type="inferred from homology"/>